<feature type="compositionally biased region" description="Low complexity" evidence="2">
    <location>
        <begin position="564"/>
        <end position="573"/>
    </location>
</feature>
<feature type="compositionally biased region" description="Basic and acidic residues" evidence="2">
    <location>
        <begin position="342"/>
        <end position="366"/>
    </location>
</feature>
<evidence type="ECO:0000256" key="2">
    <source>
        <dbReference type="SAM" id="MobiDB-lite"/>
    </source>
</evidence>
<feature type="compositionally biased region" description="Basic and acidic residues" evidence="2">
    <location>
        <begin position="208"/>
        <end position="226"/>
    </location>
</feature>
<evidence type="ECO:0000256" key="1">
    <source>
        <dbReference type="SAM" id="Coils"/>
    </source>
</evidence>
<dbReference type="EMBL" id="CATQJL010000112">
    <property type="protein sequence ID" value="CAJ0595916.1"/>
    <property type="molecule type" value="Genomic_DNA"/>
</dbReference>
<feature type="region of interest" description="Disordered" evidence="2">
    <location>
        <begin position="250"/>
        <end position="602"/>
    </location>
</feature>
<feature type="compositionally biased region" description="Basic and acidic residues" evidence="2">
    <location>
        <begin position="468"/>
        <end position="496"/>
    </location>
</feature>
<sequence length="602" mass="68879">MAHCDEDSRDPNDDHWIFEELGSPIKSRTRRLPHRNGGTVKTYRTISTSTDNTTVDKDTYEEKLKIYADNMRKLIITARKEINTLKEENIALKQKLESSGTIECPACLFLFRPQQEHKVFPKYIKVFRGRLSLEIEFTTLEQMNHWLNANHLDVNSDGLPTVITESKQDDLLSTGSLLPQLVGKRTGLEANKERMVISTRPQPISENRLVEDETRNVSNHCKDHETPSTSSHNRASVEVHEVHCTYKEECPSSNEAQNLRENHSCERRSAKDVADTDNGRSGSDRGLVPRKIRSRTEQEEVNLAQKPRDTERLDCPVRSQSFCKASTSGESQENSSAHHNKKEISNKENLHRDVERARNVISEKPKTQITKRSRVIRKSLSSRKSRHDQRTTKCGSIHSATRNRNGHRTVKDSNGYLRSEPGSSSTSHPRRPSHNLKELPRRDKRSNDDEEAHSHRSRSSSSLRQSSHKHDSSYGIHKERDFDRDVRSKERGELSTRRQTAITERNDRSDRVNRRSRSKEVSRKRAGRDCAADSPDSKRRRSPARNKEDTLDRNILSPKAECFASSNCANDASNNDEDIDSLSDADLVIIDEEEVEDGEILE</sequence>
<reference evidence="3" key="1">
    <citation type="submission" date="2023-07" db="EMBL/GenBank/DDBJ databases">
        <authorList>
            <consortium name="CYATHOMIX"/>
        </authorList>
    </citation>
    <scope>NUCLEOTIDE SEQUENCE</scope>
    <source>
        <strain evidence="3">N/A</strain>
    </source>
</reference>
<feature type="compositionally biased region" description="Basic and acidic residues" evidence="2">
    <location>
        <begin position="306"/>
        <end position="315"/>
    </location>
</feature>
<feature type="compositionally biased region" description="Basic and acidic residues" evidence="2">
    <location>
        <begin position="258"/>
        <end position="278"/>
    </location>
</feature>
<dbReference type="Proteomes" id="UP001176961">
    <property type="component" value="Unassembled WGS sequence"/>
</dbReference>
<feature type="compositionally biased region" description="Basic and acidic residues" evidence="2">
    <location>
        <begin position="504"/>
        <end position="537"/>
    </location>
</feature>
<keyword evidence="4" id="KW-1185">Reference proteome</keyword>
<feature type="compositionally biased region" description="Acidic residues" evidence="2">
    <location>
        <begin position="574"/>
        <end position="602"/>
    </location>
</feature>
<comment type="caution">
    <text evidence="3">The sequence shown here is derived from an EMBL/GenBank/DDBJ whole genome shotgun (WGS) entry which is preliminary data.</text>
</comment>
<name>A0AA36GPQ9_CYLNA</name>
<organism evidence="3 4">
    <name type="scientific">Cylicocyclus nassatus</name>
    <name type="common">Nematode worm</name>
    <dbReference type="NCBI Taxonomy" id="53992"/>
    <lineage>
        <taxon>Eukaryota</taxon>
        <taxon>Metazoa</taxon>
        <taxon>Ecdysozoa</taxon>
        <taxon>Nematoda</taxon>
        <taxon>Chromadorea</taxon>
        <taxon>Rhabditida</taxon>
        <taxon>Rhabditina</taxon>
        <taxon>Rhabditomorpha</taxon>
        <taxon>Strongyloidea</taxon>
        <taxon>Strongylidae</taxon>
        <taxon>Cylicocyclus</taxon>
    </lineage>
</organism>
<gene>
    <name evidence="3" type="ORF">CYNAS_LOCUS7899</name>
</gene>
<feature type="compositionally biased region" description="Polar residues" evidence="2">
    <location>
        <begin position="392"/>
        <end position="403"/>
    </location>
</feature>
<proteinExistence type="predicted"/>
<feature type="compositionally biased region" description="Polar residues" evidence="2">
    <location>
        <begin position="318"/>
        <end position="337"/>
    </location>
</feature>
<protein>
    <submittedName>
        <fullName evidence="3">Uncharacterized protein</fullName>
    </submittedName>
</protein>
<feature type="coiled-coil region" evidence="1">
    <location>
        <begin position="68"/>
        <end position="95"/>
    </location>
</feature>
<dbReference type="AlphaFoldDB" id="A0AA36GPQ9"/>
<feature type="region of interest" description="Disordered" evidence="2">
    <location>
        <begin position="208"/>
        <end position="235"/>
    </location>
</feature>
<evidence type="ECO:0000313" key="4">
    <source>
        <dbReference type="Proteomes" id="UP001176961"/>
    </source>
</evidence>
<feature type="compositionally biased region" description="Basic residues" evidence="2">
    <location>
        <begin position="369"/>
        <end position="387"/>
    </location>
</feature>
<accession>A0AA36GPQ9</accession>
<feature type="compositionally biased region" description="Basic and acidic residues" evidence="2">
    <location>
        <begin position="435"/>
        <end position="447"/>
    </location>
</feature>
<evidence type="ECO:0000313" key="3">
    <source>
        <dbReference type="EMBL" id="CAJ0595916.1"/>
    </source>
</evidence>
<keyword evidence="1" id="KW-0175">Coiled coil</keyword>